<keyword evidence="3" id="KW-1185">Reference proteome</keyword>
<sequence>MGNPVYSILWFLILIIISFFVAGFCAGWYILIHPLSVCINPLTGLADLLLSGVQFPHYCAEKMMSGAPLC</sequence>
<evidence type="ECO:0000313" key="2">
    <source>
        <dbReference type="EMBL" id="KAK9700363.1"/>
    </source>
</evidence>
<feature type="transmembrane region" description="Helical" evidence="1">
    <location>
        <begin position="6"/>
        <end position="31"/>
    </location>
</feature>
<keyword evidence="1" id="KW-0472">Membrane</keyword>
<proteinExistence type="predicted"/>
<name>A0AAW1JAA3_POPJA</name>
<dbReference type="AlphaFoldDB" id="A0AAW1JAA3"/>
<evidence type="ECO:0000256" key="1">
    <source>
        <dbReference type="SAM" id="Phobius"/>
    </source>
</evidence>
<evidence type="ECO:0000313" key="3">
    <source>
        <dbReference type="Proteomes" id="UP001458880"/>
    </source>
</evidence>
<dbReference type="PANTHER" id="PTHR39948:SF1">
    <property type="entry name" value="GEO11419P1"/>
    <property type="match status" value="1"/>
</dbReference>
<keyword evidence="1" id="KW-1133">Transmembrane helix</keyword>
<keyword evidence="1" id="KW-0812">Transmembrane</keyword>
<organism evidence="2 3">
    <name type="scientific">Popillia japonica</name>
    <name type="common">Japanese beetle</name>
    <dbReference type="NCBI Taxonomy" id="7064"/>
    <lineage>
        <taxon>Eukaryota</taxon>
        <taxon>Metazoa</taxon>
        <taxon>Ecdysozoa</taxon>
        <taxon>Arthropoda</taxon>
        <taxon>Hexapoda</taxon>
        <taxon>Insecta</taxon>
        <taxon>Pterygota</taxon>
        <taxon>Neoptera</taxon>
        <taxon>Endopterygota</taxon>
        <taxon>Coleoptera</taxon>
        <taxon>Polyphaga</taxon>
        <taxon>Scarabaeiformia</taxon>
        <taxon>Scarabaeidae</taxon>
        <taxon>Rutelinae</taxon>
        <taxon>Popillia</taxon>
    </lineage>
</organism>
<accession>A0AAW1JAA3</accession>
<gene>
    <name evidence="2" type="ORF">QE152_g31293</name>
</gene>
<comment type="caution">
    <text evidence="2">The sequence shown here is derived from an EMBL/GenBank/DDBJ whole genome shotgun (WGS) entry which is preliminary data.</text>
</comment>
<protein>
    <submittedName>
        <fullName evidence="2">Uncharacterized protein</fullName>
    </submittedName>
</protein>
<reference evidence="2 3" key="1">
    <citation type="journal article" date="2024" name="BMC Genomics">
        <title>De novo assembly and annotation of Popillia japonica's genome with initial clues to its potential as an invasive pest.</title>
        <authorList>
            <person name="Cucini C."/>
            <person name="Boschi S."/>
            <person name="Funari R."/>
            <person name="Cardaioli E."/>
            <person name="Iannotti N."/>
            <person name="Marturano G."/>
            <person name="Paoli F."/>
            <person name="Bruttini M."/>
            <person name="Carapelli A."/>
            <person name="Frati F."/>
            <person name="Nardi F."/>
        </authorList>
    </citation>
    <scope>NUCLEOTIDE SEQUENCE [LARGE SCALE GENOMIC DNA]</scope>
    <source>
        <strain evidence="2">DMR45628</strain>
    </source>
</reference>
<dbReference type="Proteomes" id="UP001458880">
    <property type="component" value="Unassembled WGS sequence"/>
</dbReference>
<dbReference type="PANTHER" id="PTHR39948">
    <property type="entry name" value="GEO11419P1"/>
    <property type="match status" value="1"/>
</dbReference>
<dbReference type="EMBL" id="JASPKY010000439">
    <property type="protein sequence ID" value="KAK9700363.1"/>
    <property type="molecule type" value="Genomic_DNA"/>
</dbReference>